<sequence length="236" mass="25028">MRSDLTDLSHLRRLLAQAPGPDTAALEGATARNGQLTKPPGALGRLEELAIWYAGWRGDPRPRIAAPQVIVFAGNHGVAAQGVSAFPPEVTEQMVLNFRAGGAAINQLAEAAGAKMDVHALDLDQPTADFTQTPAMSEAACLAALRGLMADPARTGTYHFAGAPDVSWAGFARAIFEQAGVDCAVEDIPTEAYPTPAARPKNSRLDCRSFEAAFGLARPDWRAGLREILAELGEMR</sequence>
<dbReference type="Proteomes" id="UP000231553">
    <property type="component" value="Unassembled WGS sequence"/>
</dbReference>
<dbReference type="PANTHER" id="PTHR43463:SF1">
    <property type="entry name" value="NICOTINATE-NUCLEOTIDE--DIMETHYLBENZIMIDAZOLE PHOSPHORIBOSYLTRANSFERASE"/>
    <property type="match status" value="1"/>
</dbReference>
<evidence type="ECO:0000256" key="1">
    <source>
        <dbReference type="ARBA" id="ARBA00005049"/>
    </source>
</evidence>
<evidence type="ECO:0000256" key="6">
    <source>
        <dbReference type="ARBA" id="ARBA00022676"/>
    </source>
</evidence>
<dbReference type="EMBL" id="PGTB01000250">
    <property type="protein sequence ID" value="PJE34047.1"/>
    <property type="molecule type" value="Genomic_DNA"/>
</dbReference>
<accession>A0A2M8IU55</accession>
<dbReference type="Gene3D" id="3.40.50.10210">
    <property type="match status" value="1"/>
</dbReference>
<gene>
    <name evidence="10" type="ORF">CVM52_24280</name>
</gene>
<dbReference type="InterPro" id="IPR003200">
    <property type="entry name" value="Nict_dMeBzImd_PRibTrfase"/>
</dbReference>
<organism evidence="10 11">
    <name type="scientific">Pseudooceanicola lipolyticus</name>
    <dbReference type="NCBI Taxonomy" id="2029104"/>
    <lineage>
        <taxon>Bacteria</taxon>
        <taxon>Pseudomonadati</taxon>
        <taxon>Pseudomonadota</taxon>
        <taxon>Alphaproteobacteria</taxon>
        <taxon>Rhodobacterales</taxon>
        <taxon>Paracoccaceae</taxon>
        <taxon>Pseudooceanicola</taxon>
    </lineage>
</organism>
<dbReference type="SUPFAM" id="SSF51735">
    <property type="entry name" value="NAD(P)-binding Rossmann-fold domains"/>
    <property type="match status" value="1"/>
</dbReference>
<evidence type="ECO:0000256" key="2">
    <source>
        <dbReference type="ARBA" id="ARBA00007110"/>
    </source>
</evidence>
<dbReference type="AlphaFoldDB" id="A0A2M8IU55"/>
<dbReference type="InterPro" id="IPR036291">
    <property type="entry name" value="NAD(P)-bd_dom_sf"/>
</dbReference>
<dbReference type="InterPro" id="IPR023195">
    <property type="entry name" value="Nict_dMeBzImd_PRibTrfase_N"/>
</dbReference>
<dbReference type="OrthoDB" id="9781491at2"/>
<keyword evidence="7" id="KW-0808">Transferase</keyword>
<evidence type="ECO:0000256" key="5">
    <source>
        <dbReference type="ARBA" id="ARBA00022573"/>
    </source>
</evidence>
<dbReference type="RefSeq" id="WP_100164880.1">
    <property type="nucleotide sequence ID" value="NZ_PGTB01000250.1"/>
</dbReference>
<keyword evidence="11" id="KW-1185">Reference proteome</keyword>
<dbReference type="InterPro" id="IPR036087">
    <property type="entry name" value="Nict_dMeBzImd_PRibTrfase_sf"/>
</dbReference>
<dbReference type="UniPathway" id="UPA00061">
    <property type="reaction ID" value="UER00516"/>
</dbReference>
<name>A0A2M8IU55_9RHOB</name>
<comment type="catalytic activity">
    <reaction evidence="9">
        <text>5,6-dimethylbenzimidazole + nicotinate beta-D-ribonucleotide = alpha-ribazole 5'-phosphate + nicotinate + H(+)</text>
        <dbReference type="Rhea" id="RHEA:11196"/>
        <dbReference type="ChEBI" id="CHEBI:15378"/>
        <dbReference type="ChEBI" id="CHEBI:15890"/>
        <dbReference type="ChEBI" id="CHEBI:32544"/>
        <dbReference type="ChEBI" id="CHEBI:57502"/>
        <dbReference type="ChEBI" id="CHEBI:57918"/>
        <dbReference type="EC" id="2.4.2.21"/>
    </reaction>
</comment>
<keyword evidence="6" id="KW-0328">Glycosyltransferase</keyword>
<proteinExistence type="inferred from homology"/>
<evidence type="ECO:0000256" key="9">
    <source>
        <dbReference type="ARBA" id="ARBA00047340"/>
    </source>
</evidence>
<dbReference type="Pfam" id="PF02277">
    <property type="entry name" value="DBI_PRT"/>
    <property type="match status" value="1"/>
</dbReference>
<evidence type="ECO:0000256" key="8">
    <source>
        <dbReference type="ARBA" id="ARBA00030686"/>
    </source>
</evidence>
<comment type="similarity">
    <text evidence="2">Belongs to the CobT family.</text>
</comment>
<evidence type="ECO:0000256" key="3">
    <source>
        <dbReference type="ARBA" id="ARBA00011991"/>
    </source>
</evidence>
<dbReference type="GO" id="GO:0008939">
    <property type="term" value="F:nicotinate-nucleotide-dimethylbenzimidazole phosphoribosyltransferase activity"/>
    <property type="evidence" value="ECO:0007669"/>
    <property type="project" value="UniProtKB-EC"/>
</dbReference>
<dbReference type="Gene3D" id="3.90.25.10">
    <property type="entry name" value="UDP-galactose 4-epimerase, domain 1"/>
    <property type="match status" value="1"/>
</dbReference>
<dbReference type="EC" id="2.4.2.21" evidence="3"/>
<comment type="pathway">
    <text evidence="1">Nucleoside biosynthesis; alpha-ribazole biosynthesis; alpha-ribazole from 5,6-dimethylbenzimidazole: step 1/2.</text>
</comment>
<evidence type="ECO:0000313" key="11">
    <source>
        <dbReference type="Proteomes" id="UP000231553"/>
    </source>
</evidence>
<dbReference type="SUPFAM" id="SSF52733">
    <property type="entry name" value="Nicotinate mononucleotide:5,6-dimethylbenzimidazole phosphoribosyltransferase (CobT)"/>
    <property type="match status" value="1"/>
</dbReference>
<reference evidence="10 11" key="1">
    <citation type="journal article" date="2018" name="Int. J. Syst. Evol. Microbiol.">
        <title>Pseudooceanicola lipolyticus sp. nov., a marine alphaproteobacterium, reclassification of Oceanicola flagellatus as Pseudooceanicola flagellatus comb. nov. and emended description of the genus Pseudooceanicola.</title>
        <authorList>
            <person name="Huang M.-M."/>
            <person name="Guo L.-L."/>
            <person name="Wu Y.-H."/>
            <person name="Lai Q.-L."/>
            <person name="Shao Z.-Z."/>
            <person name="Wang C.-S."/>
            <person name="Wu M."/>
            <person name="Xu X.-W."/>
        </authorList>
    </citation>
    <scope>NUCLEOTIDE SEQUENCE [LARGE SCALE GENOMIC DNA]</scope>
    <source>
        <strain evidence="10 11">157</strain>
    </source>
</reference>
<dbReference type="GO" id="GO:0009236">
    <property type="term" value="P:cobalamin biosynthetic process"/>
    <property type="evidence" value="ECO:0007669"/>
    <property type="project" value="UniProtKB-KW"/>
</dbReference>
<evidence type="ECO:0000256" key="7">
    <source>
        <dbReference type="ARBA" id="ARBA00022679"/>
    </source>
</evidence>
<keyword evidence="5" id="KW-0169">Cobalamin biosynthesis</keyword>
<dbReference type="Gene3D" id="1.10.1610.10">
    <property type="match status" value="1"/>
</dbReference>
<dbReference type="PANTHER" id="PTHR43463">
    <property type="entry name" value="NICOTINATE-NUCLEOTIDE--DIMETHYLBENZIMIDAZOLE PHOSPHORIBOSYLTRANSFERASE"/>
    <property type="match status" value="1"/>
</dbReference>
<evidence type="ECO:0000256" key="4">
    <source>
        <dbReference type="ARBA" id="ARBA00015486"/>
    </source>
</evidence>
<evidence type="ECO:0000313" key="10">
    <source>
        <dbReference type="EMBL" id="PJE34047.1"/>
    </source>
</evidence>
<protein>
    <recommendedName>
        <fullName evidence="4">Nicotinate-nucleotide--dimethylbenzimidazole phosphoribosyltransferase</fullName>
        <ecNumber evidence="3">2.4.2.21</ecNumber>
    </recommendedName>
    <alternativeName>
        <fullName evidence="8">N(1)-alpha-phosphoribosyltransferase</fullName>
    </alternativeName>
</protein>
<comment type="caution">
    <text evidence="10">The sequence shown here is derived from an EMBL/GenBank/DDBJ whole genome shotgun (WGS) entry which is preliminary data.</text>
</comment>